<dbReference type="Proteomes" id="UP000031488">
    <property type="component" value="Unassembled WGS sequence"/>
</dbReference>
<dbReference type="RefSeq" id="WP_039210617.1">
    <property type="nucleotide sequence ID" value="NZ_JTJZ01000020.1"/>
</dbReference>
<name>A0A0B8ZZB0_BRELN</name>
<dbReference type="Pfam" id="PF00293">
    <property type="entry name" value="NUDIX"/>
    <property type="match status" value="1"/>
</dbReference>
<dbReference type="PANTHER" id="PTHR43736:SF1">
    <property type="entry name" value="DIHYDRONEOPTERIN TRIPHOSPHATE DIPHOSPHATASE"/>
    <property type="match status" value="1"/>
</dbReference>
<keyword evidence="4" id="KW-1185">Reference proteome</keyword>
<proteinExistence type="inferred from homology"/>
<dbReference type="CDD" id="cd03674">
    <property type="entry name" value="NUDIX_Hydrolase"/>
    <property type="match status" value="1"/>
</dbReference>
<comment type="caution">
    <text evidence="3">The sequence shown here is derived from an EMBL/GenBank/DDBJ whole genome shotgun (WGS) entry which is preliminary data.</text>
</comment>
<dbReference type="PATRIC" id="fig|1703.6.peg.2283"/>
<evidence type="ECO:0000313" key="4">
    <source>
        <dbReference type="Proteomes" id="UP000031488"/>
    </source>
</evidence>
<dbReference type="AlphaFoldDB" id="A0A0B8ZZB0"/>
<dbReference type="GO" id="GO:0016787">
    <property type="term" value="F:hydrolase activity"/>
    <property type="evidence" value="ECO:0007669"/>
    <property type="project" value="UniProtKB-KW"/>
</dbReference>
<comment type="similarity">
    <text evidence="1">Belongs to the Nudix hydrolase family.</text>
</comment>
<dbReference type="SUPFAM" id="SSF55811">
    <property type="entry name" value="Nudix"/>
    <property type="match status" value="1"/>
</dbReference>
<accession>A0A0B8ZZB0</accession>
<dbReference type="InterPro" id="IPR000086">
    <property type="entry name" value="NUDIX_hydrolase_dom"/>
</dbReference>
<organism evidence="3 4">
    <name type="scientific">Brevibacterium linens</name>
    <dbReference type="NCBI Taxonomy" id="1703"/>
    <lineage>
        <taxon>Bacteria</taxon>
        <taxon>Bacillati</taxon>
        <taxon>Actinomycetota</taxon>
        <taxon>Actinomycetes</taxon>
        <taxon>Micrococcales</taxon>
        <taxon>Brevibacteriaceae</taxon>
        <taxon>Brevibacterium</taxon>
    </lineage>
</organism>
<evidence type="ECO:0000313" key="3">
    <source>
        <dbReference type="EMBL" id="KHS51835.1"/>
    </source>
</evidence>
<dbReference type="PANTHER" id="PTHR43736">
    <property type="entry name" value="ADP-RIBOSE PYROPHOSPHATASE"/>
    <property type="match status" value="1"/>
</dbReference>
<dbReference type="InterPro" id="IPR015797">
    <property type="entry name" value="NUDIX_hydrolase-like_dom_sf"/>
</dbReference>
<dbReference type="OrthoDB" id="129709at2"/>
<dbReference type="Gene3D" id="3.90.79.10">
    <property type="entry name" value="Nucleoside Triphosphate Pyrophosphohydrolase"/>
    <property type="match status" value="1"/>
</dbReference>
<protein>
    <submittedName>
        <fullName evidence="3">NUDIX hydrolase</fullName>
    </submittedName>
</protein>
<evidence type="ECO:0000259" key="2">
    <source>
        <dbReference type="PROSITE" id="PS51462"/>
    </source>
</evidence>
<sequence>MIELDTARKEVERGPQNSFSASFAELYDRQGGDSLSRSGGAHHVTASCLVIDPAAEAVLLNHHRKAGLWGQFGGHLEPADVSLRGAARREAEEESGLRPLTRMTDDPIDLHVHDLSAAFGTCTRHFDVVFAAQASTDDSPHVSDESFDVAWFPLDRLPDDLMPDLPSRLPSLYRSAVAALSSHD</sequence>
<evidence type="ECO:0000256" key="1">
    <source>
        <dbReference type="ARBA" id="ARBA00005582"/>
    </source>
</evidence>
<keyword evidence="3" id="KW-0378">Hydrolase</keyword>
<dbReference type="EMBL" id="JTJZ01000020">
    <property type="protein sequence ID" value="KHS51835.1"/>
    <property type="molecule type" value="Genomic_DNA"/>
</dbReference>
<feature type="domain" description="Nudix hydrolase" evidence="2">
    <location>
        <begin position="41"/>
        <end position="174"/>
    </location>
</feature>
<gene>
    <name evidence="3" type="ORF">AE0388_2385</name>
</gene>
<reference evidence="3 4" key="1">
    <citation type="submission" date="2014-11" db="EMBL/GenBank/DDBJ databases">
        <title>Draft Genome Sequence of Brevibacterium linens AE038-8.</title>
        <authorList>
            <person name="Maizel D."/>
            <person name="Utturkar S.M."/>
            <person name="Brown S.D."/>
            <person name="Ferrero M."/>
            <person name="Rosen B.P."/>
        </authorList>
    </citation>
    <scope>NUCLEOTIDE SEQUENCE [LARGE SCALE GENOMIC DNA]</scope>
    <source>
        <strain evidence="3 4">AE038-8</strain>
    </source>
</reference>
<dbReference type="PROSITE" id="PS51462">
    <property type="entry name" value="NUDIX"/>
    <property type="match status" value="1"/>
</dbReference>